<dbReference type="AlphaFoldDB" id="A0AAW2N4Z2"/>
<dbReference type="CDD" id="cd09274">
    <property type="entry name" value="RNase_HI_RT_Ty3"/>
    <property type="match status" value="1"/>
</dbReference>
<dbReference type="Gene3D" id="3.30.70.270">
    <property type="match status" value="1"/>
</dbReference>
<comment type="caution">
    <text evidence="8">The sequence shown here is derived from an EMBL/GenBank/DDBJ whole genome shotgun (WGS) entry which is preliminary data.</text>
</comment>
<keyword evidence="1" id="KW-0808">Transferase</keyword>
<name>A0AAW2N4Z2_9LAMI</name>
<protein>
    <recommendedName>
        <fullName evidence="7">Reverse transcriptase RNase H-like domain-containing protein</fullName>
    </recommendedName>
</protein>
<keyword evidence="5" id="KW-0378">Hydrolase</keyword>
<evidence type="ECO:0000259" key="7">
    <source>
        <dbReference type="Pfam" id="PF17917"/>
    </source>
</evidence>
<accession>A0AAW2N4Z2</accession>
<evidence type="ECO:0000256" key="3">
    <source>
        <dbReference type="ARBA" id="ARBA00022722"/>
    </source>
</evidence>
<evidence type="ECO:0000313" key="8">
    <source>
        <dbReference type="EMBL" id="KAL0337481.1"/>
    </source>
</evidence>
<keyword evidence="3" id="KW-0540">Nuclease</keyword>
<evidence type="ECO:0000256" key="2">
    <source>
        <dbReference type="ARBA" id="ARBA00022695"/>
    </source>
</evidence>
<dbReference type="InterPro" id="IPR043128">
    <property type="entry name" value="Rev_trsase/Diguanyl_cyclase"/>
</dbReference>
<dbReference type="GO" id="GO:0016787">
    <property type="term" value="F:hydrolase activity"/>
    <property type="evidence" value="ECO:0007669"/>
    <property type="project" value="UniProtKB-KW"/>
</dbReference>
<proteinExistence type="predicted"/>
<dbReference type="InterPro" id="IPR041373">
    <property type="entry name" value="RT_RNaseH"/>
</dbReference>
<dbReference type="InterPro" id="IPR043502">
    <property type="entry name" value="DNA/RNA_pol_sf"/>
</dbReference>
<evidence type="ECO:0000256" key="5">
    <source>
        <dbReference type="ARBA" id="ARBA00022801"/>
    </source>
</evidence>
<feature type="domain" description="Reverse transcriptase RNase H-like" evidence="7">
    <location>
        <begin position="142"/>
        <end position="242"/>
    </location>
</feature>
<dbReference type="SUPFAM" id="SSF56672">
    <property type="entry name" value="DNA/RNA polymerases"/>
    <property type="match status" value="1"/>
</dbReference>
<organism evidence="8">
    <name type="scientific">Sesamum calycinum</name>
    <dbReference type="NCBI Taxonomy" id="2727403"/>
    <lineage>
        <taxon>Eukaryota</taxon>
        <taxon>Viridiplantae</taxon>
        <taxon>Streptophyta</taxon>
        <taxon>Embryophyta</taxon>
        <taxon>Tracheophyta</taxon>
        <taxon>Spermatophyta</taxon>
        <taxon>Magnoliopsida</taxon>
        <taxon>eudicotyledons</taxon>
        <taxon>Gunneridae</taxon>
        <taxon>Pentapetalae</taxon>
        <taxon>asterids</taxon>
        <taxon>lamiids</taxon>
        <taxon>Lamiales</taxon>
        <taxon>Pedaliaceae</taxon>
        <taxon>Sesamum</taxon>
    </lineage>
</organism>
<keyword evidence="4" id="KW-0255">Endonuclease</keyword>
<dbReference type="PANTHER" id="PTHR48475">
    <property type="entry name" value="RIBONUCLEASE H"/>
    <property type="match status" value="1"/>
</dbReference>
<evidence type="ECO:0000256" key="1">
    <source>
        <dbReference type="ARBA" id="ARBA00022679"/>
    </source>
</evidence>
<dbReference type="PANTHER" id="PTHR48475:SF2">
    <property type="entry name" value="RIBONUCLEASE H"/>
    <property type="match status" value="1"/>
</dbReference>
<dbReference type="GO" id="GO:0003964">
    <property type="term" value="F:RNA-directed DNA polymerase activity"/>
    <property type="evidence" value="ECO:0007669"/>
    <property type="project" value="UniProtKB-KW"/>
</dbReference>
<evidence type="ECO:0000256" key="6">
    <source>
        <dbReference type="ARBA" id="ARBA00022918"/>
    </source>
</evidence>
<dbReference type="GO" id="GO:0004519">
    <property type="term" value="F:endonuclease activity"/>
    <property type="evidence" value="ECO:0007669"/>
    <property type="project" value="UniProtKB-KW"/>
</dbReference>
<sequence>MEIGVASLRPVNTPLVGFEGSEVIPLGTIDLPMSIGTEPQRKTMMVKFLVVDTPFAYNMILGRPGLDLQMGSPRTIKDVQKLTDMVASLARFISRSADRNLPFFRTLRKVKDFQWTGEYEQALRDLNLYLTTPPLLANPKTSEALYLYLAMSEKAVSAALVREEAGCQNPIYYVSKMLQGAERKYIQIEKLALALVTTARKLRPYFQSHKIVVLTNHPLKQIMQRPDASKRLVKWAVKLGEFDIEYQSKTAIKAQVIADYVVELAGETEQQGKEGWMLHLDGSSTSSAGGAGILLQGPGGVEIEVVVHFDVPPRTTKQNTRPLL</sequence>
<gene>
    <name evidence="8" type="ORF">Scaly_2023200</name>
</gene>
<dbReference type="Pfam" id="PF17917">
    <property type="entry name" value="RT_RNaseH"/>
    <property type="match status" value="1"/>
</dbReference>
<keyword evidence="2" id="KW-0548">Nucleotidyltransferase</keyword>
<evidence type="ECO:0000256" key="4">
    <source>
        <dbReference type="ARBA" id="ARBA00022759"/>
    </source>
</evidence>
<keyword evidence="6" id="KW-0695">RNA-directed DNA polymerase</keyword>
<reference evidence="8" key="1">
    <citation type="submission" date="2020-06" db="EMBL/GenBank/DDBJ databases">
        <authorList>
            <person name="Li T."/>
            <person name="Hu X."/>
            <person name="Zhang T."/>
            <person name="Song X."/>
            <person name="Zhang H."/>
            <person name="Dai N."/>
            <person name="Sheng W."/>
            <person name="Hou X."/>
            <person name="Wei L."/>
        </authorList>
    </citation>
    <scope>NUCLEOTIDE SEQUENCE</scope>
    <source>
        <strain evidence="8">KEN8</strain>
        <tissue evidence="8">Leaf</tissue>
    </source>
</reference>
<reference evidence="8" key="2">
    <citation type="journal article" date="2024" name="Plant">
        <title>Genomic evolution and insights into agronomic trait innovations of Sesamum species.</title>
        <authorList>
            <person name="Miao H."/>
            <person name="Wang L."/>
            <person name="Qu L."/>
            <person name="Liu H."/>
            <person name="Sun Y."/>
            <person name="Le M."/>
            <person name="Wang Q."/>
            <person name="Wei S."/>
            <person name="Zheng Y."/>
            <person name="Lin W."/>
            <person name="Duan Y."/>
            <person name="Cao H."/>
            <person name="Xiong S."/>
            <person name="Wang X."/>
            <person name="Wei L."/>
            <person name="Li C."/>
            <person name="Ma Q."/>
            <person name="Ju M."/>
            <person name="Zhao R."/>
            <person name="Li G."/>
            <person name="Mu C."/>
            <person name="Tian Q."/>
            <person name="Mei H."/>
            <person name="Zhang T."/>
            <person name="Gao T."/>
            <person name="Zhang H."/>
        </authorList>
    </citation>
    <scope>NUCLEOTIDE SEQUENCE</scope>
    <source>
        <strain evidence="8">KEN8</strain>
    </source>
</reference>
<dbReference type="EMBL" id="JACGWM010000012">
    <property type="protein sequence ID" value="KAL0337481.1"/>
    <property type="molecule type" value="Genomic_DNA"/>
</dbReference>